<sequence length="506" mass="55345">MSEHHRVLVVLLFIGLAVYRLVGCLQPEQLPRAQAVRRGLWFALTIAAFALGDFWMFVVLAVPLVLWGRGREQNVPALFLALLFLVPPAQFDIPGMGLVNFFFSLSWPRLLALILLLPMVPRLIRQPPRSEGTLPRLADRLFLGYLFVQVLLLGREASLTSALRSVFYLFVDVALPYFVFSRAFDTLPKLRDAVAALVVSGLLLAAVGVFEASRHWLLYAALTQAWGSADQLVYLGRSGVLRAMGSTGHAIALGYVLAICLLLYLPMHARLRGRWQPWAVLILFAAGLFSPLSRGPWLGAVAGLLLYLGLGERPVRNLLSFGVASLFVFAVLSLLPFGRFVLELVPFIGTVETGNIEYRQLLMRNAAGLIWRHPVLGSTDYVERLAAMGMVQGQGIVDIVNSYVEVTLRSGLAGLVPFAGLMATALFSALRARRLSLGAAQREAADLGRSLAAAQLAVIVTIGSVSSILVIPWMYWCLAGMLVGYARVVHAREREPRSTAGELGFA</sequence>
<evidence type="ECO:0000313" key="7">
    <source>
        <dbReference type="EMBL" id="MBL0392015.1"/>
    </source>
</evidence>
<protein>
    <submittedName>
        <fullName evidence="7">O-antigen ligase family protein</fullName>
    </submittedName>
</protein>
<dbReference type="Proteomes" id="UP000599109">
    <property type="component" value="Unassembled WGS sequence"/>
</dbReference>
<dbReference type="PANTHER" id="PTHR37422">
    <property type="entry name" value="TEICHURONIC ACID BIOSYNTHESIS PROTEIN TUAE"/>
    <property type="match status" value="1"/>
</dbReference>
<feature type="transmembrane region" description="Helical" evidence="5">
    <location>
        <begin position="318"/>
        <end position="337"/>
    </location>
</feature>
<keyword evidence="8" id="KW-1185">Reference proteome</keyword>
<evidence type="ECO:0000256" key="4">
    <source>
        <dbReference type="ARBA" id="ARBA00023136"/>
    </source>
</evidence>
<dbReference type="GO" id="GO:0016020">
    <property type="term" value="C:membrane"/>
    <property type="evidence" value="ECO:0007669"/>
    <property type="project" value="UniProtKB-SubCell"/>
</dbReference>
<accession>A0A936YYU4</accession>
<feature type="transmembrane region" description="Helical" evidence="5">
    <location>
        <begin position="451"/>
        <end position="475"/>
    </location>
</feature>
<gene>
    <name evidence="7" type="ORF">JJ685_12815</name>
</gene>
<evidence type="ECO:0000256" key="2">
    <source>
        <dbReference type="ARBA" id="ARBA00022692"/>
    </source>
</evidence>
<comment type="caution">
    <text evidence="7">The sequence shown here is derived from an EMBL/GenBank/DDBJ whole genome shotgun (WGS) entry which is preliminary data.</text>
</comment>
<organism evidence="7 8">
    <name type="scientific">Ramlibacter monticola</name>
    <dbReference type="NCBI Taxonomy" id="1926872"/>
    <lineage>
        <taxon>Bacteria</taxon>
        <taxon>Pseudomonadati</taxon>
        <taxon>Pseudomonadota</taxon>
        <taxon>Betaproteobacteria</taxon>
        <taxon>Burkholderiales</taxon>
        <taxon>Comamonadaceae</taxon>
        <taxon>Ramlibacter</taxon>
    </lineage>
</organism>
<evidence type="ECO:0000313" key="8">
    <source>
        <dbReference type="Proteomes" id="UP000599109"/>
    </source>
</evidence>
<feature type="transmembrane region" description="Helical" evidence="5">
    <location>
        <begin position="74"/>
        <end position="91"/>
    </location>
</feature>
<name>A0A936YYU4_9BURK</name>
<keyword evidence="2 5" id="KW-0812">Transmembrane</keyword>
<comment type="subcellular location">
    <subcellularLocation>
        <location evidence="1">Membrane</location>
        <topology evidence="1">Multi-pass membrane protein</topology>
    </subcellularLocation>
</comment>
<evidence type="ECO:0000256" key="1">
    <source>
        <dbReference type="ARBA" id="ARBA00004141"/>
    </source>
</evidence>
<dbReference type="AlphaFoldDB" id="A0A936YYU4"/>
<keyword evidence="4 5" id="KW-0472">Membrane</keyword>
<dbReference type="EMBL" id="JAEQNE010000002">
    <property type="protein sequence ID" value="MBL0392015.1"/>
    <property type="molecule type" value="Genomic_DNA"/>
</dbReference>
<feature type="domain" description="O-antigen ligase-related" evidence="6">
    <location>
        <begin position="280"/>
        <end position="418"/>
    </location>
</feature>
<feature type="transmembrane region" description="Helical" evidence="5">
    <location>
        <begin position="161"/>
        <end position="180"/>
    </location>
</feature>
<dbReference type="InterPro" id="IPR051533">
    <property type="entry name" value="WaaL-like"/>
</dbReference>
<feature type="transmembrane region" description="Helical" evidence="5">
    <location>
        <begin position="192"/>
        <end position="210"/>
    </location>
</feature>
<dbReference type="PANTHER" id="PTHR37422:SF13">
    <property type="entry name" value="LIPOPOLYSACCHARIDE BIOSYNTHESIS PROTEIN PA4999-RELATED"/>
    <property type="match status" value="1"/>
</dbReference>
<reference evidence="7 8" key="1">
    <citation type="journal article" date="2017" name="Int. J. Syst. Evol. Microbiol.">
        <title>Ramlibacter monticola sp. nov., isolated from forest soil.</title>
        <authorList>
            <person name="Chaudhary D.K."/>
            <person name="Kim J."/>
        </authorList>
    </citation>
    <scope>NUCLEOTIDE SEQUENCE [LARGE SCALE GENOMIC DNA]</scope>
    <source>
        <strain evidence="7 8">KACC 19175</strain>
    </source>
</reference>
<evidence type="ECO:0000256" key="3">
    <source>
        <dbReference type="ARBA" id="ARBA00022989"/>
    </source>
</evidence>
<feature type="transmembrane region" description="Helical" evidence="5">
    <location>
        <begin position="411"/>
        <end position="430"/>
    </location>
</feature>
<dbReference type="GO" id="GO:0016874">
    <property type="term" value="F:ligase activity"/>
    <property type="evidence" value="ECO:0007669"/>
    <property type="project" value="UniProtKB-KW"/>
</dbReference>
<feature type="transmembrane region" description="Helical" evidence="5">
    <location>
        <begin position="247"/>
        <end position="266"/>
    </location>
</feature>
<evidence type="ECO:0000256" key="5">
    <source>
        <dbReference type="SAM" id="Phobius"/>
    </source>
</evidence>
<evidence type="ECO:0000259" key="6">
    <source>
        <dbReference type="Pfam" id="PF04932"/>
    </source>
</evidence>
<feature type="transmembrane region" description="Helical" evidence="5">
    <location>
        <begin position="40"/>
        <end position="67"/>
    </location>
</feature>
<dbReference type="Pfam" id="PF04932">
    <property type="entry name" value="Wzy_C"/>
    <property type="match status" value="1"/>
</dbReference>
<dbReference type="RefSeq" id="WP_201674603.1">
    <property type="nucleotide sequence ID" value="NZ_JAEQNE010000002.1"/>
</dbReference>
<dbReference type="InterPro" id="IPR007016">
    <property type="entry name" value="O-antigen_ligase-rel_domated"/>
</dbReference>
<feature type="transmembrane region" description="Helical" evidence="5">
    <location>
        <begin position="137"/>
        <end position="155"/>
    </location>
</feature>
<keyword evidence="3 5" id="KW-1133">Transmembrane helix</keyword>
<proteinExistence type="predicted"/>
<feature type="transmembrane region" description="Helical" evidence="5">
    <location>
        <begin position="97"/>
        <end position="117"/>
    </location>
</feature>
<feature type="transmembrane region" description="Helical" evidence="5">
    <location>
        <begin position="278"/>
        <end position="306"/>
    </location>
</feature>
<keyword evidence="7" id="KW-0436">Ligase</keyword>